<dbReference type="SUPFAM" id="SSF46785">
    <property type="entry name" value="Winged helix' DNA-binding domain"/>
    <property type="match status" value="1"/>
</dbReference>
<evidence type="ECO:0000313" key="2">
    <source>
        <dbReference type="EMBL" id="MFD1717406.1"/>
    </source>
</evidence>
<comment type="caution">
    <text evidence="2">The sequence shown here is derived from an EMBL/GenBank/DDBJ whole genome shotgun (WGS) entry which is preliminary data.</text>
</comment>
<dbReference type="EMBL" id="JBHUEE010000002">
    <property type="protein sequence ID" value="MFD1717406.1"/>
    <property type="molecule type" value="Genomic_DNA"/>
</dbReference>
<dbReference type="PANTHER" id="PTHR33221:SF5">
    <property type="entry name" value="HTH-TYPE TRANSCRIPTIONAL REGULATOR ISCR"/>
    <property type="match status" value="1"/>
</dbReference>
<evidence type="ECO:0000313" key="3">
    <source>
        <dbReference type="Proteomes" id="UP001597277"/>
    </source>
</evidence>
<name>A0ABW4L1B4_9MICO</name>
<dbReference type="PROSITE" id="PS51197">
    <property type="entry name" value="HTH_RRF2_2"/>
    <property type="match status" value="1"/>
</dbReference>
<keyword evidence="3" id="KW-1185">Reference proteome</keyword>
<gene>
    <name evidence="2" type="ORF">ACFSE6_06145</name>
</gene>
<dbReference type="Proteomes" id="UP001597277">
    <property type="component" value="Unassembled WGS sequence"/>
</dbReference>
<dbReference type="NCBIfam" id="TIGR00738">
    <property type="entry name" value="rrf2_super"/>
    <property type="match status" value="1"/>
</dbReference>
<dbReference type="InterPro" id="IPR000944">
    <property type="entry name" value="Tscrpt_reg_Rrf2"/>
</dbReference>
<protein>
    <submittedName>
        <fullName evidence="2">RrF2 family transcriptional regulator</fullName>
    </submittedName>
</protein>
<dbReference type="PANTHER" id="PTHR33221">
    <property type="entry name" value="WINGED HELIX-TURN-HELIX TRANSCRIPTIONAL REGULATOR, RRF2 FAMILY"/>
    <property type="match status" value="1"/>
</dbReference>
<dbReference type="InterPro" id="IPR036388">
    <property type="entry name" value="WH-like_DNA-bd_sf"/>
</dbReference>
<dbReference type="InterPro" id="IPR036390">
    <property type="entry name" value="WH_DNA-bd_sf"/>
</dbReference>
<keyword evidence="1" id="KW-0238">DNA-binding</keyword>
<accession>A0ABW4L1B4</accession>
<reference evidence="3" key="1">
    <citation type="journal article" date="2019" name="Int. J. Syst. Evol. Microbiol.">
        <title>The Global Catalogue of Microorganisms (GCM) 10K type strain sequencing project: providing services to taxonomists for standard genome sequencing and annotation.</title>
        <authorList>
            <consortium name="The Broad Institute Genomics Platform"/>
            <consortium name="The Broad Institute Genome Sequencing Center for Infectious Disease"/>
            <person name="Wu L."/>
            <person name="Ma J."/>
        </authorList>
    </citation>
    <scope>NUCLEOTIDE SEQUENCE [LARGE SCALE GENOMIC DNA]</scope>
    <source>
        <strain evidence="3">JCM 17130</strain>
    </source>
</reference>
<evidence type="ECO:0000256" key="1">
    <source>
        <dbReference type="ARBA" id="ARBA00023125"/>
    </source>
</evidence>
<proteinExistence type="predicted"/>
<dbReference type="Pfam" id="PF02082">
    <property type="entry name" value="Rrf2"/>
    <property type="match status" value="1"/>
</dbReference>
<sequence length="152" mass="16259">MHVSAKADYALRALVEITQDADGSPLSAEAIGRKQDIPRQFLQSILADLRRAGVVRAQRGQGGGWLLAREPEAISVADVMRAVEGPLVSVHGLRPESVTYLPDVAALQTVWIAARGALRGILESTTIAHLAAGEVPPVVAEHSSDRDAWEPR</sequence>
<organism evidence="2 3">
    <name type="scientific">Georgenia deserti</name>
    <dbReference type="NCBI Taxonomy" id="2093781"/>
    <lineage>
        <taxon>Bacteria</taxon>
        <taxon>Bacillati</taxon>
        <taxon>Actinomycetota</taxon>
        <taxon>Actinomycetes</taxon>
        <taxon>Micrococcales</taxon>
        <taxon>Bogoriellaceae</taxon>
        <taxon>Georgenia</taxon>
    </lineage>
</organism>
<dbReference type="RefSeq" id="WP_388003574.1">
    <property type="nucleotide sequence ID" value="NZ_JBHUEE010000002.1"/>
</dbReference>
<dbReference type="Gene3D" id="1.10.10.10">
    <property type="entry name" value="Winged helix-like DNA-binding domain superfamily/Winged helix DNA-binding domain"/>
    <property type="match status" value="1"/>
</dbReference>